<protein>
    <submittedName>
        <fullName evidence="1">Uncharacterized protein</fullName>
    </submittedName>
</protein>
<dbReference type="Proteomes" id="UP000472270">
    <property type="component" value="Unassembled WGS sequence"/>
</dbReference>
<keyword evidence="2" id="KW-1185">Reference proteome</keyword>
<proteinExistence type="predicted"/>
<organism evidence="1 2">
    <name type="scientific">Sinocyclocheilus rhinocerous</name>
    <dbReference type="NCBI Taxonomy" id="307959"/>
    <lineage>
        <taxon>Eukaryota</taxon>
        <taxon>Metazoa</taxon>
        <taxon>Chordata</taxon>
        <taxon>Craniata</taxon>
        <taxon>Vertebrata</taxon>
        <taxon>Euteleostomi</taxon>
        <taxon>Actinopterygii</taxon>
        <taxon>Neopterygii</taxon>
        <taxon>Teleostei</taxon>
        <taxon>Ostariophysi</taxon>
        <taxon>Cypriniformes</taxon>
        <taxon>Cyprinidae</taxon>
        <taxon>Cyprininae</taxon>
        <taxon>Sinocyclocheilus</taxon>
    </lineage>
</organism>
<evidence type="ECO:0000313" key="2">
    <source>
        <dbReference type="Proteomes" id="UP000472270"/>
    </source>
</evidence>
<reference evidence="1" key="2">
    <citation type="submission" date="2025-09" db="UniProtKB">
        <authorList>
            <consortium name="Ensembl"/>
        </authorList>
    </citation>
    <scope>IDENTIFICATION</scope>
</reference>
<accession>A0A673KGJ6</accession>
<dbReference type="AlphaFoldDB" id="A0A673KGJ6"/>
<name>A0A673KGJ6_9TELE</name>
<reference evidence="1" key="1">
    <citation type="submission" date="2025-08" db="UniProtKB">
        <authorList>
            <consortium name="Ensembl"/>
        </authorList>
    </citation>
    <scope>IDENTIFICATION</scope>
</reference>
<sequence length="103" mass="11302">MAAHRIRSVNNNTVLPRCRSEGALIDLSEGVPEATLTDFKVPSPSALRLDATASFGAVREVIAIKDYCPSMPPYLQNNTSYPLNYAVLKQNNNIMINIVTIPK</sequence>
<evidence type="ECO:0000313" key="1">
    <source>
        <dbReference type="Ensembl" id="ENSSRHP00000065552.1"/>
    </source>
</evidence>
<dbReference type="Ensembl" id="ENSSRHT00000067355.1">
    <property type="protein sequence ID" value="ENSSRHP00000065552.1"/>
    <property type="gene ID" value="ENSSRHG00000032638.1"/>
</dbReference>